<dbReference type="SUPFAM" id="SSF48452">
    <property type="entry name" value="TPR-like"/>
    <property type="match status" value="1"/>
</dbReference>
<feature type="signal peptide" evidence="1">
    <location>
        <begin position="1"/>
        <end position="22"/>
    </location>
</feature>
<dbReference type="Gene3D" id="1.25.40.10">
    <property type="entry name" value="Tetratricopeptide repeat domain"/>
    <property type="match status" value="1"/>
</dbReference>
<organism evidence="3 4">
    <name type="scientific">Zhongshania arctica</name>
    <dbReference type="NCBI Taxonomy" id="3238302"/>
    <lineage>
        <taxon>Bacteria</taxon>
        <taxon>Pseudomonadati</taxon>
        <taxon>Pseudomonadota</taxon>
        <taxon>Gammaproteobacteria</taxon>
        <taxon>Cellvibrionales</taxon>
        <taxon>Spongiibacteraceae</taxon>
        <taxon>Zhongshania</taxon>
    </lineage>
</organism>
<accession>A0ABV3TRS7</accession>
<name>A0ABV3TRS7_9GAMM</name>
<dbReference type="NCBIfam" id="NF033920">
    <property type="entry name" value="C39_PA2778_fam"/>
    <property type="match status" value="1"/>
</dbReference>
<dbReference type="EMBL" id="JBFRYB010000001">
    <property type="protein sequence ID" value="MEX1664298.1"/>
    <property type="molecule type" value="Genomic_DNA"/>
</dbReference>
<dbReference type="RefSeq" id="WP_368374422.1">
    <property type="nucleotide sequence ID" value="NZ_JBFRYB010000001.1"/>
</dbReference>
<feature type="domain" description="Peptidase C39" evidence="2">
    <location>
        <begin position="42"/>
        <end position="172"/>
    </location>
</feature>
<gene>
    <name evidence="3" type="ORF">AB4875_02295</name>
</gene>
<dbReference type="PROSITE" id="PS50990">
    <property type="entry name" value="PEPTIDASE_C39"/>
    <property type="match status" value="1"/>
</dbReference>
<dbReference type="Proteomes" id="UP001557484">
    <property type="component" value="Unassembled WGS sequence"/>
</dbReference>
<dbReference type="Gene3D" id="3.90.70.10">
    <property type="entry name" value="Cysteine proteinases"/>
    <property type="match status" value="1"/>
</dbReference>
<proteinExistence type="predicted"/>
<evidence type="ECO:0000259" key="2">
    <source>
        <dbReference type="PROSITE" id="PS50990"/>
    </source>
</evidence>
<reference evidence="3 4" key="1">
    <citation type="journal article" date="2011" name="Int. J. Syst. Evol. Microbiol.">
        <title>Zhongshania antarctica gen. nov., sp. nov. and Zhongshania guokunii sp. nov., gammaproteobacteria respectively isolated from coastal attached (fast) ice and surface seawater of the Antarctic.</title>
        <authorList>
            <person name="Li H.J."/>
            <person name="Zhang X.Y."/>
            <person name="Chen C.X."/>
            <person name="Zhang Y.J."/>
            <person name="Gao Z.M."/>
            <person name="Yu Y."/>
            <person name="Chen X.L."/>
            <person name="Chen B."/>
            <person name="Zhang Y.Z."/>
        </authorList>
    </citation>
    <scope>NUCLEOTIDE SEQUENCE [LARGE SCALE GENOMIC DNA]</scope>
    <source>
        <strain evidence="3 4">R06B22</strain>
    </source>
</reference>
<dbReference type="InterPro" id="IPR039564">
    <property type="entry name" value="Peptidase_C39-like"/>
</dbReference>
<dbReference type="PROSITE" id="PS51257">
    <property type="entry name" value="PROKAR_LIPOPROTEIN"/>
    <property type="match status" value="1"/>
</dbReference>
<protein>
    <submittedName>
        <fullName evidence="3">PA2778 family cysteine peptidase</fullName>
    </submittedName>
</protein>
<keyword evidence="1" id="KW-0732">Signal</keyword>
<dbReference type="CDD" id="cd02549">
    <property type="entry name" value="Peptidase_C39A"/>
    <property type="match status" value="1"/>
</dbReference>
<evidence type="ECO:0000256" key="1">
    <source>
        <dbReference type="SAM" id="SignalP"/>
    </source>
</evidence>
<evidence type="ECO:0000313" key="4">
    <source>
        <dbReference type="Proteomes" id="UP001557484"/>
    </source>
</evidence>
<sequence length="318" mass="34805">MRLSSLLLACLLLQACSSIPLNDTIGLLPKQRQLSVPFVPQQALYCGPAALTEIARFWGLEADQQTLAKQLFIPGKSGSLAIEMQAASRRLGLLPYPLARNLSAILTEVNAGHPVLVFQNLGFSWLPQWHYAVVVGYDLDTEELLLHSGSHENYRLSFKTFMATWARTSHWARVLTDSRRLPATAKPAQYIALAYEFEQVGDVELARSFYALAAEQWPHSKPVLTALANVALTQGDTSAAIDSFGQLLLTNSDDPALWNNYAFALLAKGCRAEAVLAIDEAVSLAEDKSSYRQSRDEILAASASPKQQCSGLVMPNSN</sequence>
<dbReference type="InterPro" id="IPR005074">
    <property type="entry name" value="Peptidase_C39"/>
</dbReference>
<comment type="caution">
    <text evidence="3">The sequence shown here is derived from an EMBL/GenBank/DDBJ whole genome shotgun (WGS) entry which is preliminary data.</text>
</comment>
<dbReference type="InterPro" id="IPR039563">
    <property type="entry name" value="Peptidase_C39_single_dom"/>
</dbReference>
<feature type="chain" id="PRO_5046161474" evidence="1">
    <location>
        <begin position="23"/>
        <end position="318"/>
    </location>
</feature>
<dbReference type="InterPro" id="IPR011990">
    <property type="entry name" value="TPR-like_helical_dom_sf"/>
</dbReference>
<evidence type="ECO:0000313" key="3">
    <source>
        <dbReference type="EMBL" id="MEX1664298.1"/>
    </source>
</evidence>
<dbReference type="Pfam" id="PF13529">
    <property type="entry name" value="Peptidase_C39_2"/>
    <property type="match status" value="1"/>
</dbReference>
<keyword evidence="4" id="KW-1185">Reference proteome</keyword>